<gene>
    <name evidence="1" type="ORF">SAMN02745110_02129</name>
</gene>
<protein>
    <submittedName>
        <fullName evidence="1">Uncharacterized protein</fullName>
    </submittedName>
</protein>
<dbReference type="Pfam" id="PF19642">
    <property type="entry name" value="DUF6145"/>
    <property type="match status" value="1"/>
</dbReference>
<sequence>MYQKDVVLCSASRYTKKYFLNPDFQNLPKEVQDELKIMCVLFTEEVGGVILLMFDKGGNLKLMTEAEEDDILYDEIGSELKIRKLQADKRELFEQLESYYKAFF</sequence>
<dbReference type="AlphaFoldDB" id="A0A1T4PTX1"/>
<dbReference type="InterPro" id="IPR046143">
    <property type="entry name" value="DUF6145"/>
</dbReference>
<keyword evidence="2" id="KW-1185">Reference proteome</keyword>
<accession>A0A1T4PTX1</accession>
<evidence type="ECO:0000313" key="1">
    <source>
        <dbReference type="EMBL" id="SJZ94990.1"/>
    </source>
</evidence>
<reference evidence="1 2" key="1">
    <citation type="submission" date="2017-02" db="EMBL/GenBank/DDBJ databases">
        <authorList>
            <person name="Peterson S.W."/>
        </authorList>
    </citation>
    <scope>NUCLEOTIDE SEQUENCE [LARGE SCALE GENOMIC DNA]</scope>
    <source>
        <strain evidence="1 2">ATCC 17233</strain>
    </source>
</reference>
<dbReference type="Proteomes" id="UP000189857">
    <property type="component" value="Unassembled WGS sequence"/>
</dbReference>
<organism evidence="1 2">
    <name type="scientific">Eubacterium ruminantium</name>
    <dbReference type="NCBI Taxonomy" id="42322"/>
    <lineage>
        <taxon>Bacteria</taxon>
        <taxon>Bacillati</taxon>
        <taxon>Bacillota</taxon>
        <taxon>Clostridia</taxon>
        <taxon>Eubacteriales</taxon>
        <taxon>Eubacteriaceae</taxon>
        <taxon>Eubacterium</taxon>
    </lineage>
</organism>
<dbReference type="EMBL" id="FUXA01000014">
    <property type="protein sequence ID" value="SJZ94990.1"/>
    <property type="molecule type" value="Genomic_DNA"/>
</dbReference>
<proteinExistence type="predicted"/>
<evidence type="ECO:0000313" key="2">
    <source>
        <dbReference type="Proteomes" id="UP000189857"/>
    </source>
</evidence>
<dbReference type="RefSeq" id="WP_078787929.1">
    <property type="nucleotide sequence ID" value="NZ_CACZYW010000006.1"/>
</dbReference>
<name>A0A1T4PTX1_9FIRM</name>
<dbReference type="OrthoDB" id="9794005at2"/>